<evidence type="ECO:0000256" key="2">
    <source>
        <dbReference type="ARBA" id="ARBA00022722"/>
    </source>
</evidence>
<keyword evidence="2" id="KW-0540">Nuclease</keyword>
<evidence type="ECO:0000256" key="3">
    <source>
        <dbReference type="ARBA" id="ARBA00022759"/>
    </source>
</evidence>
<evidence type="ECO:0000259" key="7">
    <source>
        <dbReference type="Pfam" id="PF08340"/>
    </source>
</evidence>
<accession>A0ABP8N8T1</accession>
<organism evidence="8 9">
    <name type="scientific">Nemorincola caseinilytica</name>
    <dbReference type="NCBI Taxonomy" id="2054315"/>
    <lineage>
        <taxon>Bacteria</taxon>
        <taxon>Pseudomonadati</taxon>
        <taxon>Bacteroidota</taxon>
        <taxon>Chitinophagia</taxon>
        <taxon>Chitinophagales</taxon>
        <taxon>Chitinophagaceae</taxon>
        <taxon>Nemorincola</taxon>
    </lineage>
</organism>
<proteinExistence type="inferred from homology"/>
<keyword evidence="4" id="KW-0378">Hydrolase</keyword>
<keyword evidence="9" id="KW-1185">Reference proteome</keyword>
<dbReference type="EMBL" id="BAABFA010000008">
    <property type="protein sequence ID" value="GAA4463134.1"/>
    <property type="molecule type" value="Genomic_DNA"/>
</dbReference>
<evidence type="ECO:0000259" key="6">
    <source>
        <dbReference type="Pfam" id="PF03755"/>
    </source>
</evidence>
<dbReference type="Pfam" id="PF08340">
    <property type="entry name" value="YicC-like_C"/>
    <property type="match status" value="1"/>
</dbReference>
<evidence type="ECO:0000256" key="5">
    <source>
        <dbReference type="ARBA" id="ARBA00035648"/>
    </source>
</evidence>
<evidence type="ECO:0000313" key="8">
    <source>
        <dbReference type="EMBL" id="GAA4463134.1"/>
    </source>
</evidence>
<dbReference type="Proteomes" id="UP001500067">
    <property type="component" value="Unassembled WGS sequence"/>
</dbReference>
<comment type="similarity">
    <text evidence="5">Belongs to the YicC/YloC family.</text>
</comment>
<gene>
    <name evidence="8" type="ORF">GCM10023093_10930</name>
</gene>
<dbReference type="InterPro" id="IPR005229">
    <property type="entry name" value="YicC/YloC-like"/>
</dbReference>
<dbReference type="InterPro" id="IPR013527">
    <property type="entry name" value="YicC-like_N"/>
</dbReference>
<dbReference type="Pfam" id="PF03755">
    <property type="entry name" value="YicC-like_N"/>
    <property type="match status" value="1"/>
</dbReference>
<feature type="domain" description="Endoribonuclease YicC-like C-terminal" evidence="7">
    <location>
        <begin position="175"/>
        <end position="290"/>
    </location>
</feature>
<dbReference type="PANTHER" id="PTHR30636">
    <property type="entry name" value="UPF0701 PROTEIN YICC"/>
    <property type="match status" value="1"/>
</dbReference>
<evidence type="ECO:0000256" key="4">
    <source>
        <dbReference type="ARBA" id="ARBA00022801"/>
    </source>
</evidence>
<name>A0ABP8N8T1_9BACT</name>
<evidence type="ECO:0000256" key="1">
    <source>
        <dbReference type="ARBA" id="ARBA00001968"/>
    </source>
</evidence>
<protein>
    <submittedName>
        <fullName evidence="8">YicC family protein</fullName>
    </submittedName>
</protein>
<reference evidence="9" key="1">
    <citation type="journal article" date="2019" name="Int. J. Syst. Evol. Microbiol.">
        <title>The Global Catalogue of Microorganisms (GCM) 10K type strain sequencing project: providing services to taxonomists for standard genome sequencing and annotation.</title>
        <authorList>
            <consortium name="The Broad Institute Genomics Platform"/>
            <consortium name="The Broad Institute Genome Sequencing Center for Infectious Disease"/>
            <person name="Wu L."/>
            <person name="Ma J."/>
        </authorList>
    </citation>
    <scope>NUCLEOTIDE SEQUENCE [LARGE SCALE GENOMIC DNA]</scope>
    <source>
        <strain evidence="9">JCM 32105</strain>
    </source>
</reference>
<feature type="domain" description="Endoribonuclease YicC-like N-terminal" evidence="6">
    <location>
        <begin position="3"/>
        <end position="153"/>
    </location>
</feature>
<dbReference type="InterPro" id="IPR013551">
    <property type="entry name" value="YicC-like_C"/>
</dbReference>
<sequence length="291" mass="33548">MLYSMTGFGRAETIVDHRQIVVELKALNGKQFDLNTKLPPILRSYELDIRSLLANLLIRGTVDLTVSVKQEGASKPMVVNTDLALFYYQGMKQIAQQIGIPEDNVLSTLMRMPEVVAADQDVLPETDWQHVRAVIVSAAEDLMAHRLHEGEALLRDISLRITNIETLHEKVTPLEGERIERVRTRINQWMEEMVGKEKIDANRMEQEMIYYLERMDLSEEKMRLRQHCTYFHSIIKENDTAIGRKLNFVLQEIGREINTLGSKANHAEIQQIVINMKDELEKAKEQVLNIL</sequence>
<evidence type="ECO:0000313" key="9">
    <source>
        <dbReference type="Proteomes" id="UP001500067"/>
    </source>
</evidence>
<keyword evidence="3" id="KW-0255">Endonuclease</keyword>
<comment type="cofactor">
    <cofactor evidence="1">
        <name>a divalent metal cation</name>
        <dbReference type="ChEBI" id="CHEBI:60240"/>
    </cofactor>
</comment>
<comment type="caution">
    <text evidence="8">The sequence shown here is derived from an EMBL/GenBank/DDBJ whole genome shotgun (WGS) entry which is preliminary data.</text>
</comment>
<dbReference type="PANTHER" id="PTHR30636:SF3">
    <property type="entry name" value="UPF0701 PROTEIN YICC"/>
    <property type="match status" value="1"/>
</dbReference>
<dbReference type="NCBIfam" id="TIGR00255">
    <property type="entry name" value="YicC/YloC family endoribonuclease"/>
    <property type="match status" value="1"/>
</dbReference>